<dbReference type="Gene3D" id="1.10.10.10">
    <property type="entry name" value="Winged helix-like DNA-binding domain superfamily/Winged helix DNA-binding domain"/>
    <property type="match status" value="1"/>
</dbReference>
<dbReference type="InterPro" id="IPR007627">
    <property type="entry name" value="RNA_pol_sigma70_r2"/>
</dbReference>
<dbReference type="PANTHER" id="PTHR43133:SF8">
    <property type="entry name" value="RNA POLYMERASE SIGMA FACTOR HI_1459-RELATED"/>
    <property type="match status" value="1"/>
</dbReference>
<dbReference type="InterPro" id="IPR039425">
    <property type="entry name" value="RNA_pol_sigma-70-like"/>
</dbReference>
<accession>A0A0F9S8Q3</accession>
<evidence type="ECO:0000256" key="3">
    <source>
        <dbReference type="ARBA" id="ARBA00023082"/>
    </source>
</evidence>
<dbReference type="Pfam" id="PF04542">
    <property type="entry name" value="Sigma70_r2"/>
    <property type="match status" value="1"/>
</dbReference>
<dbReference type="InterPro" id="IPR036388">
    <property type="entry name" value="WH-like_DNA-bd_sf"/>
</dbReference>
<dbReference type="Gene3D" id="1.10.1740.10">
    <property type="match status" value="1"/>
</dbReference>
<keyword evidence="3" id="KW-0731">Sigma factor</keyword>
<evidence type="ECO:0000256" key="1">
    <source>
        <dbReference type="ARBA" id="ARBA00010641"/>
    </source>
</evidence>
<protein>
    <recommendedName>
        <fullName evidence="9">HTH luxR-type domain-containing protein</fullName>
    </recommendedName>
</protein>
<keyword evidence="2" id="KW-0805">Transcription regulation</keyword>
<dbReference type="InterPro" id="IPR013249">
    <property type="entry name" value="RNA_pol_sigma70_r4_t2"/>
</dbReference>
<sequence length="233" mass="27386">MFFPVVTAIHETQYRISVAYSATMELDTESRIMAEEEKKLANGRNLSDSFFLKDVIRRSRKGDIQAMEAIYNHFNRPLFNLVYRYTYNSEMAEDLLQDIFLKVFSHLHDIRNEETFVGWIYRIAVNTCYSYLRRKKSQLQRTLPLDEVEGKIEGENYKSGDEIMKKSLDDAIQNLPDKMKSTFILHDVQGFKHREISQMLGCSTGTSKSQLFKARMKIREYLGNKTMFKERGK</sequence>
<dbReference type="InterPro" id="IPR013325">
    <property type="entry name" value="RNA_pol_sigma_r2"/>
</dbReference>
<name>A0A0F9S8Q3_9ZZZZ</name>
<proteinExistence type="inferred from homology"/>
<dbReference type="EMBL" id="LAZR01000590">
    <property type="protein sequence ID" value="KKN63424.1"/>
    <property type="molecule type" value="Genomic_DNA"/>
</dbReference>
<evidence type="ECO:0008006" key="9">
    <source>
        <dbReference type="Google" id="ProtNLM"/>
    </source>
</evidence>
<gene>
    <name evidence="8" type="ORF">LCGC14_0501980</name>
</gene>
<comment type="similarity">
    <text evidence="1">Belongs to the sigma-70 factor family. ECF subfamily.</text>
</comment>
<evidence type="ECO:0000259" key="7">
    <source>
        <dbReference type="Pfam" id="PF08281"/>
    </source>
</evidence>
<dbReference type="InterPro" id="IPR014284">
    <property type="entry name" value="RNA_pol_sigma-70_dom"/>
</dbReference>
<evidence type="ECO:0000313" key="8">
    <source>
        <dbReference type="EMBL" id="KKN63424.1"/>
    </source>
</evidence>
<dbReference type="AlphaFoldDB" id="A0A0F9S8Q3"/>
<organism evidence="8">
    <name type="scientific">marine sediment metagenome</name>
    <dbReference type="NCBI Taxonomy" id="412755"/>
    <lineage>
        <taxon>unclassified sequences</taxon>
        <taxon>metagenomes</taxon>
        <taxon>ecological metagenomes</taxon>
    </lineage>
</organism>
<dbReference type="InterPro" id="IPR013324">
    <property type="entry name" value="RNA_pol_sigma_r3/r4-like"/>
</dbReference>
<keyword evidence="5" id="KW-0804">Transcription</keyword>
<feature type="domain" description="RNA polymerase sigma factor 70 region 4 type 2" evidence="7">
    <location>
        <begin position="167"/>
        <end position="218"/>
    </location>
</feature>
<evidence type="ECO:0000259" key="6">
    <source>
        <dbReference type="Pfam" id="PF04542"/>
    </source>
</evidence>
<keyword evidence="4" id="KW-0238">DNA-binding</keyword>
<dbReference type="PANTHER" id="PTHR43133">
    <property type="entry name" value="RNA POLYMERASE ECF-TYPE SIGMA FACTO"/>
    <property type="match status" value="1"/>
</dbReference>
<dbReference type="CDD" id="cd06171">
    <property type="entry name" value="Sigma70_r4"/>
    <property type="match status" value="1"/>
</dbReference>
<evidence type="ECO:0000256" key="5">
    <source>
        <dbReference type="ARBA" id="ARBA00023163"/>
    </source>
</evidence>
<dbReference type="GO" id="GO:0016987">
    <property type="term" value="F:sigma factor activity"/>
    <property type="evidence" value="ECO:0007669"/>
    <property type="project" value="UniProtKB-KW"/>
</dbReference>
<evidence type="ECO:0000256" key="2">
    <source>
        <dbReference type="ARBA" id="ARBA00023015"/>
    </source>
</evidence>
<dbReference type="GO" id="GO:0006352">
    <property type="term" value="P:DNA-templated transcription initiation"/>
    <property type="evidence" value="ECO:0007669"/>
    <property type="project" value="InterPro"/>
</dbReference>
<evidence type="ECO:0000256" key="4">
    <source>
        <dbReference type="ARBA" id="ARBA00023125"/>
    </source>
</evidence>
<feature type="domain" description="RNA polymerase sigma-70 region 2" evidence="6">
    <location>
        <begin position="71"/>
        <end position="136"/>
    </location>
</feature>
<dbReference type="NCBIfam" id="TIGR02937">
    <property type="entry name" value="sigma70-ECF"/>
    <property type="match status" value="1"/>
</dbReference>
<dbReference type="SUPFAM" id="SSF88659">
    <property type="entry name" value="Sigma3 and sigma4 domains of RNA polymerase sigma factors"/>
    <property type="match status" value="1"/>
</dbReference>
<dbReference type="GO" id="GO:0003677">
    <property type="term" value="F:DNA binding"/>
    <property type="evidence" value="ECO:0007669"/>
    <property type="project" value="UniProtKB-KW"/>
</dbReference>
<dbReference type="Pfam" id="PF08281">
    <property type="entry name" value="Sigma70_r4_2"/>
    <property type="match status" value="1"/>
</dbReference>
<reference evidence="8" key="1">
    <citation type="journal article" date="2015" name="Nature">
        <title>Complex archaea that bridge the gap between prokaryotes and eukaryotes.</title>
        <authorList>
            <person name="Spang A."/>
            <person name="Saw J.H."/>
            <person name="Jorgensen S.L."/>
            <person name="Zaremba-Niedzwiedzka K."/>
            <person name="Martijn J."/>
            <person name="Lind A.E."/>
            <person name="van Eijk R."/>
            <person name="Schleper C."/>
            <person name="Guy L."/>
            <person name="Ettema T.J."/>
        </authorList>
    </citation>
    <scope>NUCLEOTIDE SEQUENCE</scope>
</reference>
<dbReference type="SUPFAM" id="SSF88946">
    <property type="entry name" value="Sigma2 domain of RNA polymerase sigma factors"/>
    <property type="match status" value="1"/>
</dbReference>
<comment type="caution">
    <text evidence="8">The sequence shown here is derived from an EMBL/GenBank/DDBJ whole genome shotgun (WGS) entry which is preliminary data.</text>
</comment>